<comment type="caution">
    <text evidence="3">The sequence shown here is derived from an EMBL/GenBank/DDBJ whole genome shotgun (WGS) entry which is preliminary data.</text>
</comment>
<evidence type="ECO:0000313" key="4">
    <source>
        <dbReference type="Proteomes" id="UP001396334"/>
    </source>
</evidence>
<organism evidence="3 4">
    <name type="scientific">Hibiscus sabdariffa</name>
    <name type="common">roselle</name>
    <dbReference type="NCBI Taxonomy" id="183260"/>
    <lineage>
        <taxon>Eukaryota</taxon>
        <taxon>Viridiplantae</taxon>
        <taxon>Streptophyta</taxon>
        <taxon>Embryophyta</taxon>
        <taxon>Tracheophyta</taxon>
        <taxon>Spermatophyta</taxon>
        <taxon>Magnoliopsida</taxon>
        <taxon>eudicotyledons</taxon>
        <taxon>Gunneridae</taxon>
        <taxon>Pentapetalae</taxon>
        <taxon>rosids</taxon>
        <taxon>malvids</taxon>
        <taxon>Malvales</taxon>
        <taxon>Malvaceae</taxon>
        <taxon>Malvoideae</taxon>
        <taxon>Hibiscus</taxon>
    </lineage>
</organism>
<feature type="region of interest" description="Disordered" evidence="1">
    <location>
        <begin position="1"/>
        <end position="20"/>
    </location>
</feature>
<dbReference type="EMBL" id="JBBPBN010000026">
    <property type="protein sequence ID" value="KAK9008179.1"/>
    <property type="molecule type" value="Genomic_DNA"/>
</dbReference>
<gene>
    <name evidence="3" type="ORF">V6N11_075081</name>
</gene>
<dbReference type="CDD" id="cd06222">
    <property type="entry name" value="RNase_H_like"/>
    <property type="match status" value="1"/>
</dbReference>
<dbReference type="Pfam" id="PF13456">
    <property type="entry name" value="RVT_3"/>
    <property type="match status" value="1"/>
</dbReference>
<name>A0ABR2R5M8_9ROSI</name>
<evidence type="ECO:0000256" key="1">
    <source>
        <dbReference type="SAM" id="MobiDB-lite"/>
    </source>
</evidence>
<dbReference type="InterPro" id="IPR044730">
    <property type="entry name" value="RNase_H-like_dom_plant"/>
</dbReference>
<feature type="domain" description="RNase H type-1" evidence="2">
    <location>
        <begin position="170"/>
        <end position="234"/>
    </location>
</feature>
<sequence length="289" mass="32372">MKDTKSRKNGGARQRTTVADRLSPLVRELDDAALTESMRLSQSRKEDRLASSCLLSHAPRPLMVRDMVDADGNWDWSRLEQLLPTESLERIASIQPPGDSLGEDQPQWRWETNCQFSSQSALPFQDWLSKNTFDATFVRSDKDWSARFIIICWLLWKRRCSLVLAPVMGALEDIISKVELESDSLEAVRLVLSNSPDVAVCGLVLSIKGWLSKMWQVRILHVYREGNRVVDWKAITGRMQRGLNATLVEVPIELRELIDAEKSQSAVDGAASTAEGVIPYDPGGGTSFG</sequence>
<protein>
    <recommendedName>
        <fullName evidence="2">RNase H type-1 domain-containing protein</fullName>
    </recommendedName>
</protein>
<evidence type="ECO:0000259" key="2">
    <source>
        <dbReference type="Pfam" id="PF13456"/>
    </source>
</evidence>
<dbReference type="InterPro" id="IPR002156">
    <property type="entry name" value="RNaseH_domain"/>
</dbReference>
<evidence type="ECO:0000313" key="3">
    <source>
        <dbReference type="EMBL" id="KAK9008179.1"/>
    </source>
</evidence>
<proteinExistence type="predicted"/>
<dbReference type="Proteomes" id="UP001396334">
    <property type="component" value="Unassembled WGS sequence"/>
</dbReference>
<keyword evidence="4" id="KW-1185">Reference proteome</keyword>
<reference evidence="3 4" key="1">
    <citation type="journal article" date="2024" name="G3 (Bethesda)">
        <title>Genome assembly of Hibiscus sabdariffa L. provides insights into metabolisms of medicinal natural products.</title>
        <authorList>
            <person name="Kim T."/>
        </authorList>
    </citation>
    <scope>NUCLEOTIDE SEQUENCE [LARGE SCALE GENOMIC DNA]</scope>
    <source>
        <strain evidence="3">TK-2024</strain>
        <tissue evidence="3">Old leaves</tissue>
    </source>
</reference>
<accession>A0ABR2R5M8</accession>